<dbReference type="eggNOG" id="COG3143">
    <property type="taxonomic scope" value="Bacteria"/>
</dbReference>
<dbReference type="STRING" id="1123237.Salmuc_01827"/>
<proteinExistence type="predicted"/>
<dbReference type="EMBL" id="APVH01000013">
    <property type="protein sequence ID" value="EPX84052.1"/>
    <property type="molecule type" value="Genomic_DNA"/>
</dbReference>
<dbReference type="Pfam" id="PF04344">
    <property type="entry name" value="CheZ"/>
    <property type="match status" value="1"/>
</dbReference>
<feature type="region of interest" description="Disordered" evidence="1">
    <location>
        <begin position="156"/>
        <end position="214"/>
    </location>
</feature>
<dbReference type="GO" id="GO:0009288">
    <property type="term" value="C:bacterial-type flagellum"/>
    <property type="evidence" value="ECO:0007669"/>
    <property type="project" value="InterPro"/>
</dbReference>
<dbReference type="GO" id="GO:0050920">
    <property type="term" value="P:regulation of chemotaxis"/>
    <property type="evidence" value="ECO:0007669"/>
    <property type="project" value="InterPro"/>
</dbReference>
<evidence type="ECO:0000313" key="3">
    <source>
        <dbReference type="Proteomes" id="UP000015347"/>
    </source>
</evidence>
<gene>
    <name evidence="2" type="ORF">Salmuc_01827</name>
</gene>
<dbReference type="Proteomes" id="UP000015347">
    <property type="component" value="Unassembled WGS sequence"/>
</dbReference>
<evidence type="ECO:0000313" key="2">
    <source>
        <dbReference type="EMBL" id="EPX84052.1"/>
    </source>
</evidence>
<evidence type="ECO:0000256" key="1">
    <source>
        <dbReference type="SAM" id="MobiDB-lite"/>
    </source>
</evidence>
<keyword evidence="3" id="KW-1185">Reference proteome</keyword>
<name>S9QWU8_9RHOB</name>
<sequence>MLRGVENYLAKEREMPPSSEVSDPPEGSELDLAAVVRHIFEKINDTRRELEALTNMARERDSTSFNGVGDELEAITHDTEQATTNIMNRVDDIEDVVRAIRTNGIHQDDLDRILKSCSDITLACSFQDITGQRVQKVVEVIESIDGQLSKIETQLGGEGGYSPKAQKAYRKTQREKGLLNGPALPEEPVGQDEIDELFRTAEEAPFNPSAEEES</sequence>
<reference evidence="3" key="1">
    <citation type="journal article" date="2014" name="Stand. Genomic Sci.">
        <title>Genome sequence of the exopolysaccharide-producing Salipiger mucosus type strain (DSM 16094(T)), a moderately halophilic member of the Roseobacter clade.</title>
        <authorList>
            <person name="Riedel T."/>
            <person name="Spring S."/>
            <person name="Fiebig A."/>
            <person name="Petersen J."/>
            <person name="Kyrpides N.C."/>
            <person name="Goker M."/>
            <person name="Klenk H.P."/>
        </authorList>
    </citation>
    <scope>NUCLEOTIDE SEQUENCE [LARGE SCALE GENOMIC DNA]</scope>
    <source>
        <strain evidence="3">DSM 16094</strain>
    </source>
</reference>
<dbReference type="GO" id="GO:0003824">
    <property type="term" value="F:catalytic activity"/>
    <property type="evidence" value="ECO:0007669"/>
    <property type="project" value="InterPro"/>
</dbReference>
<dbReference type="Gene3D" id="1.10.287.500">
    <property type="entry name" value="Helix hairpin bin"/>
    <property type="match status" value="1"/>
</dbReference>
<dbReference type="InterPro" id="IPR007439">
    <property type="entry name" value="Chemotax_Pase_CheZ"/>
</dbReference>
<dbReference type="SUPFAM" id="SSF75708">
    <property type="entry name" value="Chemotaxis phosphatase CheZ"/>
    <property type="match status" value="1"/>
</dbReference>
<dbReference type="AlphaFoldDB" id="S9QWU8"/>
<accession>S9QWU8</accession>
<organism evidence="2 3">
    <name type="scientific">Salipiger mucosus DSM 16094</name>
    <dbReference type="NCBI Taxonomy" id="1123237"/>
    <lineage>
        <taxon>Bacteria</taxon>
        <taxon>Pseudomonadati</taxon>
        <taxon>Pseudomonadota</taxon>
        <taxon>Alphaproteobacteria</taxon>
        <taxon>Rhodobacterales</taxon>
        <taxon>Roseobacteraceae</taxon>
        <taxon>Salipiger</taxon>
    </lineage>
</organism>
<dbReference type="HOGENOM" id="CLU_053644_2_0_5"/>
<protein>
    <submittedName>
        <fullName evidence="2">Chemotaxis protein</fullName>
    </submittedName>
</protein>
<comment type="caution">
    <text evidence="2">The sequence shown here is derived from an EMBL/GenBank/DDBJ whole genome shotgun (WGS) entry which is preliminary data.</text>
</comment>
<feature type="region of interest" description="Disordered" evidence="1">
    <location>
        <begin position="1"/>
        <end position="27"/>
    </location>
</feature>